<reference evidence="3 4" key="1">
    <citation type="submission" date="2021-01" db="EMBL/GenBank/DDBJ databases">
        <title>Entomomonas sp. F2A isolated from a house cricket (Acheta domesticus).</title>
        <authorList>
            <person name="Spergser J."/>
            <person name="Busse H.-J."/>
        </authorList>
    </citation>
    <scope>NUCLEOTIDE SEQUENCE [LARGE SCALE GENOMIC DNA]</scope>
    <source>
        <strain evidence="3 4">F2A</strain>
    </source>
</reference>
<dbReference type="AlphaFoldDB" id="A0A974NDX8"/>
<dbReference type="RefSeq" id="WP_201090655.1">
    <property type="nucleotide sequence ID" value="NZ_CP067393.1"/>
</dbReference>
<keyword evidence="2" id="KW-0732">Signal</keyword>
<protein>
    <recommendedName>
        <fullName evidence="5">Secreted protein</fullName>
    </recommendedName>
</protein>
<evidence type="ECO:0008006" key="5">
    <source>
        <dbReference type="Google" id="ProtNLM"/>
    </source>
</evidence>
<dbReference type="Proteomes" id="UP000595278">
    <property type="component" value="Chromosome"/>
</dbReference>
<accession>A0A974NDX8</accession>
<sequence length="100" mass="10673">MTNKLWLAALFLVTVYSWAQPVEKPGVTYEKKPSGRVYGSDGSVYDKLPTGKVYDTQGKAYSGNVKQAPIGTVDGIAKPLPRANTTGGTSGNIRTGVPQR</sequence>
<proteinExistence type="predicted"/>
<feature type="compositionally biased region" description="Polar residues" evidence="1">
    <location>
        <begin position="83"/>
        <end position="93"/>
    </location>
</feature>
<gene>
    <name evidence="3" type="ORF">JHT90_10115</name>
</gene>
<feature type="signal peptide" evidence="2">
    <location>
        <begin position="1"/>
        <end position="19"/>
    </location>
</feature>
<dbReference type="EMBL" id="CP067393">
    <property type="protein sequence ID" value="QQP84758.1"/>
    <property type="molecule type" value="Genomic_DNA"/>
</dbReference>
<evidence type="ECO:0000256" key="2">
    <source>
        <dbReference type="SAM" id="SignalP"/>
    </source>
</evidence>
<evidence type="ECO:0000313" key="4">
    <source>
        <dbReference type="Proteomes" id="UP000595278"/>
    </source>
</evidence>
<evidence type="ECO:0000313" key="3">
    <source>
        <dbReference type="EMBL" id="QQP84758.1"/>
    </source>
</evidence>
<feature type="chain" id="PRO_5037285762" description="Secreted protein" evidence="2">
    <location>
        <begin position="20"/>
        <end position="100"/>
    </location>
</feature>
<dbReference type="KEGG" id="eaz:JHT90_10115"/>
<organism evidence="3 4">
    <name type="scientific">Entomomonas asaccharolytica</name>
    <dbReference type="NCBI Taxonomy" id="2785331"/>
    <lineage>
        <taxon>Bacteria</taxon>
        <taxon>Pseudomonadati</taxon>
        <taxon>Pseudomonadota</taxon>
        <taxon>Gammaproteobacteria</taxon>
        <taxon>Pseudomonadales</taxon>
        <taxon>Pseudomonadaceae</taxon>
        <taxon>Entomomonas</taxon>
    </lineage>
</organism>
<feature type="region of interest" description="Disordered" evidence="1">
    <location>
        <begin position="72"/>
        <end position="100"/>
    </location>
</feature>
<name>A0A974NDX8_9GAMM</name>
<keyword evidence="4" id="KW-1185">Reference proteome</keyword>
<evidence type="ECO:0000256" key="1">
    <source>
        <dbReference type="SAM" id="MobiDB-lite"/>
    </source>
</evidence>